<reference evidence="2 3" key="1">
    <citation type="submission" date="2014-04" db="EMBL/GenBank/DDBJ databases">
        <title>Evolutionary Origins and Diversification of the Mycorrhizal Mutualists.</title>
        <authorList>
            <consortium name="DOE Joint Genome Institute"/>
            <consortium name="Mycorrhizal Genomics Consortium"/>
            <person name="Kohler A."/>
            <person name="Kuo A."/>
            <person name="Nagy L.G."/>
            <person name="Floudas D."/>
            <person name="Copeland A."/>
            <person name="Barry K.W."/>
            <person name="Cichocki N."/>
            <person name="Veneault-Fourrey C."/>
            <person name="LaButti K."/>
            <person name="Lindquist E.A."/>
            <person name="Lipzen A."/>
            <person name="Lundell T."/>
            <person name="Morin E."/>
            <person name="Murat C."/>
            <person name="Riley R."/>
            <person name="Ohm R."/>
            <person name="Sun H."/>
            <person name="Tunlid A."/>
            <person name="Henrissat B."/>
            <person name="Grigoriev I.V."/>
            <person name="Hibbett D.S."/>
            <person name="Martin F."/>
        </authorList>
    </citation>
    <scope>NUCLEOTIDE SEQUENCE [LARGE SCALE GENOMIC DNA]</scope>
    <source>
        <strain evidence="2 3">MD-312</strain>
    </source>
</reference>
<keyword evidence="3" id="KW-1185">Reference proteome</keyword>
<evidence type="ECO:0000259" key="1">
    <source>
        <dbReference type="Pfam" id="PF01926"/>
    </source>
</evidence>
<protein>
    <recommendedName>
        <fullName evidence="1">G domain-containing protein</fullName>
    </recommendedName>
</protein>
<organism evidence="2 3">
    <name type="scientific">Hydnomerulius pinastri MD-312</name>
    <dbReference type="NCBI Taxonomy" id="994086"/>
    <lineage>
        <taxon>Eukaryota</taxon>
        <taxon>Fungi</taxon>
        <taxon>Dikarya</taxon>
        <taxon>Basidiomycota</taxon>
        <taxon>Agaricomycotina</taxon>
        <taxon>Agaricomycetes</taxon>
        <taxon>Agaricomycetidae</taxon>
        <taxon>Boletales</taxon>
        <taxon>Boletales incertae sedis</taxon>
        <taxon>Leucogyrophana</taxon>
    </lineage>
</organism>
<feature type="domain" description="G" evidence="1">
    <location>
        <begin position="2"/>
        <end position="113"/>
    </location>
</feature>
<dbReference type="EMBL" id="KN839872">
    <property type="protein sequence ID" value="KIJ60455.1"/>
    <property type="molecule type" value="Genomic_DNA"/>
</dbReference>
<dbReference type="Proteomes" id="UP000053820">
    <property type="component" value="Unassembled WGS sequence"/>
</dbReference>
<dbReference type="HOGENOM" id="CLU_050405_1_0_1"/>
<dbReference type="InterPro" id="IPR027417">
    <property type="entry name" value="P-loop_NTPase"/>
</dbReference>
<proteinExistence type="predicted"/>
<accession>A0A0C9VRJ3</accession>
<dbReference type="Gene3D" id="3.40.50.300">
    <property type="entry name" value="P-loop containing nucleotide triphosphate hydrolases"/>
    <property type="match status" value="1"/>
</dbReference>
<dbReference type="OrthoDB" id="8954335at2759"/>
<evidence type="ECO:0000313" key="3">
    <source>
        <dbReference type="Proteomes" id="UP000053820"/>
    </source>
</evidence>
<dbReference type="SUPFAM" id="SSF52540">
    <property type="entry name" value="P-loop containing nucleoside triphosphate hydrolases"/>
    <property type="match status" value="1"/>
</dbReference>
<dbReference type="Pfam" id="PF01926">
    <property type="entry name" value="MMR_HSR1"/>
    <property type="match status" value="1"/>
</dbReference>
<feature type="non-terminal residue" evidence="2">
    <location>
        <position position="1"/>
    </location>
</feature>
<dbReference type="InterPro" id="IPR006073">
    <property type="entry name" value="GTP-bd"/>
</dbReference>
<dbReference type="PROSITE" id="PS00675">
    <property type="entry name" value="SIGMA54_INTERACT_1"/>
    <property type="match status" value="1"/>
</dbReference>
<evidence type="ECO:0000313" key="2">
    <source>
        <dbReference type="EMBL" id="KIJ60455.1"/>
    </source>
</evidence>
<name>A0A0C9VRJ3_9AGAM</name>
<gene>
    <name evidence="2" type="ORF">HYDPIDRAFT_98754</name>
</gene>
<dbReference type="AlphaFoldDB" id="A0A0C9VRJ3"/>
<sequence>NIVLFGESGVGKSSIINTITGNVVASTHNRVSGCTLECTAYPITLDSGIRTNLWDTIGLDEGTAGSIPALQAKQKLKEFLQQRLSTSEGIDLLLFCIRAERIKNAHLERYKFVYEEVCRKSVPVALVVTGLENHEPDGDMDWWWTHNETKLLELGLRVCAHACVTTLPIELFDDDDMGRVDLSRRRLRGLIQRQFDAVSDHSQGDSQHH</sequence>
<dbReference type="GO" id="GO:0005525">
    <property type="term" value="F:GTP binding"/>
    <property type="evidence" value="ECO:0007669"/>
    <property type="project" value="InterPro"/>
</dbReference>
<dbReference type="CDD" id="cd00882">
    <property type="entry name" value="Ras_like_GTPase"/>
    <property type="match status" value="1"/>
</dbReference>
<dbReference type="InterPro" id="IPR025662">
    <property type="entry name" value="Sigma_54_int_dom_ATP-bd_1"/>
</dbReference>